<comment type="caution">
    <text evidence="1">The sequence shown here is derived from an EMBL/GenBank/DDBJ whole genome shotgun (WGS) entry which is preliminary data.</text>
</comment>
<organism evidence="1 2">
    <name type="scientific">Macroventuria anomochaeta</name>
    <dbReference type="NCBI Taxonomy" id="301207"/>
    <lineage>
        <taxon>Eukaryota</taxon>
        <taxon>Fungi</taxon>
        <taxon>Dikarya</taxon>
        <taxon>Ascomycota</taxon>
        <taxon>Pezizomycotina</taxon>
        <taxon>Dothideomycetes</taxon>
        <taxon>Pleosporomycetidae</taxon>
        <taxon>Pleosporales</taxon>
        <taxon>Pleosporineae</taxon>
        <taxon>Didymellaceae</taxon>
        <taxon>Macroventuria</taxon>
    </lineage>
</organism>
<accession>A0ACB6S399</accession>
<protein>
    <submittedName>
        <fullName evidence="1">Uncharacterized protein</fullName>
    </submittedName>
</protein>
<evidence type="ECO:0000313" key="2">
    <source>
        <dbReference type="Proteomes" id="UP000799754"/>
    </source>
</evidence>
<proteinExistence type="predicted"/>
<evidence type="ECO:0000313" key="1">
    <source>
        <dbReference type="EMBL" id="KAF2628636.1"/>
    </source>
</evidence>
<keyword evidence="2" id="KW-1185">Reference proteome</keyword>
<name>A0ACB6S399_9PLEO</name>
<dbReference type="EMBL" id="MU006712">
    <property type="protein sequence ID" value="KAF2628636.1"/>
    <property type="molecule type" value="Genomic_DNA"/>
</dbReference>
<reference evidence="1" key="1">
    <citation type="journal article" date="2020" name="Stud. Mycol.">
        <title>101 Dothideomycetes genomes: a test case for predicting lifestyles and emergence of pathogens.</title>
        <authorList>
            <person name="Haridas S."/>
            <person name="Albert R."/>
            <person name="Binder M."/>
            <person name="Bloem J."/>
            <person name="Labutti K."/>
            <person name="Salamov A."/>
            <person name="Andreopoulos B."/>
            <person name="Baker S."/>
            <person name="Barry K."/>
            <person name="Bills G."/>
            <person name="Bluhm B."/>
            <person name="Cannon C."/>
            <person name="Castanera R."/>
            <person name="Culley D."/>
            <person name="Daum C."/>
            <person name="Ezra D."/>
            <person name="Gonzalez J."/>
            <person name="Henrissat B."/>
            <person name="Kuo A."/>
            <person name="Liang C."/>
            <person name="Lipzen A."/>
            <person name="Lutzoni F."/>
            <person name="Magnuson J."/>
            <person name="Mondo S."/>
            <person name="Nolan M."/>
            <person name="Ohm R."/>
            <person name="Pangilinan J."/>
            <person name="Park H.-J."/>
            <person name="Ramirez L."/>
            <person name="Alfaro M."/>
            <person name="Sun H."/>
            <person name="Tritt A."/>
            <person name="Yoshinaga Y."/>
            <person name="Zwiers L.-H."/>
            <person name="Turgeon B."/>
            <person name="Goodwin S."/>
            <person name="Spatafora J."/>
            <person name="Crous P."/>
            <person name="Grigoriev I."/>
        </authorList>
    </citation>
    <scope>NUCLEOTIDE SEQUENCE</scope>
    <source>
        <strain evidence="1">CBS 525.71</strain>
    </source>
</reference>
<sequence length="292" mass="33377">MGVLETVAGWQLDIVHLLMTSRKERDIERSLESYVKEEDTVCLQRDVVDKDVLQYVQQRLSDDKGLAKWNKDAAIRQEIETALMRGARGMFRWAVCQLDTLVNCRNRAMLRKSLATLPQTLDQTYDRILSAISREDCEYAMRILQWLTFSARPLSVEEIAEVIAIDVARKPAFDRNEVLEDPLEALNICSSLVTITTNKVEGIPGRAQRIIALAHYSVQEYLVSNRIKQGQAKQYSMQDVECHNATTTGSLKYLTQFQQPLSREILEASALARHAAEFWSSHLRKTGNEMEK</sequence>
<dbReference type="Proteomes" id="UP000799754">
    <property type="component" value="Unassembled WGS sequence"/>
</dbReference>
<gene>
    <name evidence="1" type="ORF">BU25DRAFT_420606</name>
</gene>